<dbReference type="Proteomes" id="UP000621500">
    <property type="component" value="Unassembled WGS sequence"/>
</dbReference>
<reference evidence="2 3" key="1">
    <citation type="submission" date="2021-01" db="EMBL/GenBank/DDBJ databases">
        <title>Whole genome shotgun sequence of Plantactinospora mayteni NBRC 109088.</title>
        <authorList>
            <person name="Komaki H."/>
            <person name="Tamura T."/>
        </authorList>
    </citation>
    <scope>NUCLEOTIDE SEQUENCE [LARGE SCALE GENOMIC DNA]</scope>
    <source>
        <strain evidence="2 3">NBRC 109088</strain>
    </source>
</reference>
<feature type="transmembrane region" description="Helical" evidence="1">
    <location>
        <begin position="30"/>
        <end position="48"/>
    </location>
</feature>
<organism evidence="2 3">
    <name type="scientific">Plantactinospora mayteni</name>
    <dbReference type="NCBI Taxonomy" id="566021"/>
    <lineage>
        <taxon>Bacteria</taxon>
        <taxon>Bacillati</taxon>
        <taxon>Actinomycetota</taxon>
        <taxon>Actinomycetes</taxon>
        <taxon>Micromonosporales</taxon>
        <taxon>Micromonosporaceae</taxon>
        <taxon>Plantactinospora</taxon>
    </lineage>
</organism>
<keyword evidence="3" id="KW-1185">Reference proteome</keyword>
<comment type="caution">
    <text evidence="2">The sequence shown here is derived from an EMBL/GenBank/DDBJ whole genome shotgun (WGS) entry which is preliminary data.</text>
</comment>
<keyword evidence="1" id="KW-1133">Transmembrane helix</keyword>
<dbReference type="EMBL" id="BONX01000003">
    <property type="protein sequence ID" value="GIG94075.1"/>
    <property type="molecule type" value="Genomic_DNA"/>
</dbReference>
<dbReference type="RefSeq" id="WP_203855728.1">
    <property type="nucleotide sequence ID" value="NZ_BAAAZQ010000002.1"/>
</dbReference>
<evidence type="ECO:0000313" key="3">
    <source>
        <dbReference type="Proteomes" id="UP000621500"/>
    </source>
</evidence>
<evidence type="ECO:0000313" key="2">
    <source>
        <dbReference type="EMBL" id="GIG94075.1"/>
    </source>
</evidence>
<keyword evidence="1" id="KW-0472">Membrane</keyword>
<proteinExistence type="predicted"/>
<keyword evidence="1" id="KW-0812">Transmembrane</keyword>
<gene>
    <name evidence="2" type="ORF">Pma05_06480</name>
</gene>
<sequence length="129" mass="13928">MSNVTGAEQRPKKSIVTWFRGLRPISKFRVVLFGIAVLVAPFAIYLGLDEPNQAEAGDCMAGQTVSELRTVDCADGAAQWKVLARLEGKTEADHNDAACAAHPETEASFFEDGRRFAKGFILCLGPVGE</sequence>
<accession>A0ABQ4EH60</accession>
<evidence type="ECO:0000256" key="1">
    <source>
        <dbReference type="SAM" id="Phobius"/>
    </source>
</evidence>
<protein>
    <submittedName>
        <fullName evidence="2">Uncharacterized protein</fullName>
    </submittedName>
</protein>
<name>A0ABQ4EH60_9ACTN</name>